<dbReference type="OrthoDB" id="310895at2759"/>
<comment type="caution">
    <text evidence="6">The sequence shown here is derived from an EMBL/GenBank/DDBJ whole genome shotgun (WGS) entry which is preliminary data.</text>
</comment>
<evidence type="ECO:0000256" key="1">
    <source>
        <dbReference type="ARBA" id="ARBA00009986"/>
    </source>
</evidence>
<dbReference type="FunFam" id="3.40.309.10:FF:000001">
    <property type="entry name" value="Mitochondrial aldehyde dehydrogenase 2"/>
    <property type="match status" value="1"/>
</dbReference>
<keyword evidence="2 4" id="KW-0560">Oxidoreductase</keyword>
<dbReference type="Gene3D" id="3.40.309.10">
    <property type="entry name" value="Aldehyde Dehydrogenase, Chain A, domain 2"/>
    <property type="match status" value="1"/>
</dbReference>
<dbReference type="FunFam" id="3.40.605.10:FF:000001">
    <property type="entry name" value="Aldehyde dehydrogenase 1"/>
    <property type="match status" value="1"/>
</dbReference>
<dbReference type="InterPro" id="IPR029510">
    <property type="entry name" value="Ald_DH_CS_GLU"/>
</dbReference>
<gene>
    <name evidence="6" type="ORF">MUCCIDRAFT_107688</name>
</gene>
<dbReference type="CDD" id="cd07091">
    <property type="entry name" value="ALDH_F1-2_Ald2-like"/>
    <property type="match status" value="1"/>
</dbReference>
<dbReference type="PROSITE" id="PS00070">
    <property type="entry name" value="ALDEHYDE_DEHYDR_CYS"/>
    <property type="match status" value="1"/>
</dbReference>
<reference evidence="6 7" key="1">
    <citation type="submission" date="2015-06" db="EMBL/GenBank/DDBJ databases">
        <title>Expansion of signal transduction pathways in fungi by whole-genome duplication.</title>
        <authorList>
            <consortium name="DOE Joint Genome Institute"/>
            <person name="Corrochano L.M."/>
            <person name="Kuo A."/>
            <person name="Marcet-Houben M."/>
            <person name="Polaino S."/>
            <person name="Salamov A."/>
            <person name="Villalobos J.M."/>
            <person name="Alvarez M.I."/>
            <person name="Avalos J."/>
            <person name="Benito E.P."/>
            <person name="Benoit I."/>
            <person name="Burger G."/>
            <person name="Camino L.P."/>
            <person name="Canovas D."/>
            <person name="Cerda-Olmedo E."/>
            <person name="Cheng J.-F."/>
            <person name="Dominguez A."/>
            <person name="Elias M."/>
            <person name="Eslava A.P."/>
            <person name="Glaser F."/>
            <person name="Grimwood J."/>
            <person name="Gutierrez G."/>
            <person name="Heitman J."/>
            <person name="Henrissat B."/>
            <person name="Iturriaga E.A."/>
            <person name="Lang B.F."/>
            <person name="Lavin J.L."/>
            <person name="Lee S."/>
            <person name="Li W."/>
            <person name="Lindquist E."/>
            <person name="Lopez-Garcia S."/>
            <person name="Luque E.M."/>
            <person name="Marcos A.T."/>
            <person name="Martin J."/>
            <person name="Mccluskey K."/>
            <person name="Medina H.R."/>
            <person name="Miralles-Duran A."/>
            <person name="Miyazaki A."/>
            <person name="Munoz-Torres E."/>
            <person name="Oguiza J.A."/>
            <person name="Ohm R."/>
            <person name="Olmedo M."/>
            <person name="Orejas M."/>
            <person name="Ortiz-Castellanos L."/>
            <person name="Pisabarro A.G."/>
            <person name="Rodriguez-Romero J."/>
            <person name="Ruiz-Herrera J."/>
            <person name="Ruiz-Vazquez R."/>
            <person name="Sanz C."/>
            <person name="Schackwitz W."/>
            <person name="Schmutz J."/>
            <person name="Shahriari M."/>
            <person name="Shelest E."/>
            <person name="Silva-Franco F."/>
            <person name="Soanes D."/>
            <person name="Syed K."/>
            <person name="Tagua V.G."/>
            <person name="Talbot N.J."/>
            <person name="Thon M."/>
            <person name="De Vries R.P."/>
            <person name="Wiebenga A."/>
            <person name="Yadav J.S."/>
            <person name="Braun E.L."/>
            <person name="Baker S."/>
            <person name="Garre V."/>
            <person name="Horwitz B."/>
            <person name="Torres-Martinez S."/>
            <person name="Idnurm A."/>
            <person name="Herrera-Estrella A."/>
            <person name="Gabaldon T."/>
            <person name="Grigoriev I.V."/>
        </authorList>
    </citation>
    <scope>NUCLEOTIDE SEQUENCE [LARGE SCALE GENOMIC DNA]</scope>
    <source>
        <strain evidence="6 7">CBS 277.49</strain>
    </source>
</reference>
<feature type="domain" description="Aldehyde dehydrogenase" evidence="5">
    <location>
        <begin position="32"/>
        <end position="489"/>
    </location>
</feature>
<evidence type="ECO:0000313" key="6">
    <source>
        <dbReference type="EMBL" id="OAD07086.1"/>
    </source>
</evidence>
<dbReference type="Proteomes" id="UP000077051">
    <property type="component" value="Unassembled WGS sequence"/>
</dbReference>
<organism evidence="6 7">
    <name type="scientific">Mucor lusitanicus CBS 277.49</name>
    <dbReference type="NCBI Taxonomy" id="747725"/>
    <lineage>
        <taxon>Eukaryota</taxon>
        <taxon>Fungi</taxon>
        <taxon>Fungi incertae sedis</taxon>
        <taxon>Mucoromycota</taxon>
        <taxon>Mucoromycotina</taxon>
        <taxon>Mucoromycetes</taxon>
        <taxon>Mucorales</taxon>
        <taxon>Mucorineae</taxon>
        <taxon>Mucoraceae</taxon>
        <taxon>Mucor</taxon>
    </lineage>
</organism>
<dbReference type="GO" id="GO:0004030">
    <property type="term" value="F:aldehyde dehydrogenase [NAD(P)+] activity"/>
    <property type="evidence" value="ECO:0007669"/>
    <property type="project" value="UniProtKB-ARBA"/>
</dbReference>
<dbReference type="PROSITE" id="PS00687">
    <property type="entry name" value="ALDEHYDE_DEHYDR_GLU"/>
    <property type="match status" value="1"/>
</dbReference>
<feature type="active site" evidence="3">
    <location>
        <position position="266"/>
    </location>
</feature>
<dbReference type="AlphaFoldDB" id="A0A168P2W8"/>
<dbReference type="InterPro" id="IPR016163">
    <property type="entry name" value="Ald_DH_C"/>
</dbReference>
<dbReference type="GO" id="GO:0019413">
    <property type="term" value="P:acetate biosynthetic process"/>
    <property type="evidence" value="ECO:0007669"/>
    <property type="project" value="UniProtKB-ARBA"/>
</dbReference>
<evidence type="ECO:0000256" key="4">
    <source>
        <dbReference type="RuleBase" id="RU003345"/>
    </source>
</evidence>
<dbReference type="STRING" id="747725.A0A168P2W8"/>
<dbReference type="EMBL" id="AMYB01000002">
    <property type="protein sequence ID" value="OAD07086.1"/>
    <property type="molecule type" value="Genomic_DNA"/>
</dbReference>
<evidence type="ECO:0000259" key="5">
    <source>
        <dbReference type="Pfam" id="PF00171"/>
    </source>
</evidence>
<dbReference type="VEuPathDB" id="FungiDB:MUCCIDRAFT_107688"/>
<dbReference type="SUPFAM" id="SSF53720">
    <property type="entry name" value="ALDH-like"/>
    <property type="match status" value="1"/>
</dbReference>
<evidence type="ECO:0000256" key="2">
    <source>
        <dbReference type="ARBA" id="ARBA00023002"/>
    </source>
</evidence>
<evidence type="ECO:0000313" key="7">
    <source>
        <dbReference type="Proteomes" id="UP000077051"/>
    </source>
</evidence>
<dbReference type="InterPro" id="IPR016161">
    <property type="entry name" value="Ald_DH/histidinol_DH"/>
</dbReference>
<dbReference type="InterPro" id="IPR016160">
    <property type="entry name" value="Ald_DH_CS_CYS"/>
</dbReference>
<name>A0A168P2W8_MUCCL</name>
<sequence length="496" mass="54511">MSQQDIQTIHLPDNQRLRVHTHIFVNNEFVPGHGPLIDTINPATEQVICSVHSADESDVDAAVRAARICFDSVWSKTSPAERCRLMNRLADLMESSKHEFATIDTLDNGKAFSASYHSDLTESISCFRYYAGWADKIHGNTVDTTYDKLCYTRCEPIGVVGAMVSWNYPTLMLTWKLAPALAAGNCIVLKSSEVTPLSALRFARIVKEAGFPPGAVNIITGYGHTTGRYLIGHPGVNKLAFTGSTATGRLVMESVASSHLQRLHLELGGKNAQIVCEDADLVKAAADACVGAFNNHGQSCNAGSRIYVQQDVYEKFMDLFIAETKKIVVGDPFDTETIQGPQINQAQFDKILNYIKIGQEEGATLVLGGKRWGKKGYYIEPTIFTHCNNKMRIMQDEVFGPVVAIATFKTIQEAIDMANDSCYGLTGGVHTSNIDTAIKVSSEMQVGTVWVNCYDIFDNSTPYGGFKQSGFGKELGMEALQEYINIKVVKIQRSML</sequence>
<accession>A0A168P2W8</accession>
<keyword evidence="7" id="KW-1185">Reference proteome</keyword>
<comment type="similarity">
    <text evidence="1 4">Belongs to the aldehyde dehydrogenase family.</text>
</comment>
<dbReference type="Pfam" id="PF00171">
    <property type="entry name" value="Aldedh"/>
    <property type="match status" value="1"/>
</dbReference>
<evidence type="ECO:0000256" key="3">
    <source>
        <dbReference type="PROSITE-ProRule" id="PRU10007"/>
    </source>
</evidence>
<dbReference type="Gene3D" id="3.40.605.10">
    <property type="entry name" value="Aldehyde Dehydrogenase, Chain A, domain 1"/>
    <property type="match status" value="1"/>
</dbReference>
<dbReference type="InterPro" id="IPR015590">
    <property type="entry name" value="Aldehyde_DH_dom"/>
</dbReference>
<protein>
    <recommendedName>
        <fullName evidence="5">Aldehyde dehydrogenase domain-containing protein</fullName>
    </recommendedName>
</protein>
<dbReference type="PANTHER" id="PTHR11699">
    <property type="entry name" value="ALDEHYDE DEHYDROGENASE-RELATED"/>
    <property type="match status" value="1"/>
</dbReference>
<dbReference type="InterPro" id="IPR016162">
    <property type="entry name" value="Ald_DH_N"/>
</dbReference>
<proteinExistence type="inferred from homology"/>
<dbReference type="FunFam" id="3.40.605.10:FF:000026">
    <property type="entry name" value="Aldehyde dehydrogenase, putative"/>
    <property type="match status" value="1"/>
</dbReference>